<sequence length="136" mass="14894">MSYSDVAVAQWNAGALKLKYVDQAFVANVHELILNAVSSNVAIDNLKGNTVIDGSFGALTINNILPTFNNLNIVLENSDARLKLPKTVDYKLFYKGNRSTFNNETISNKTINNLPNVTSTNNTIVINAKFSTVITQ</sequence>
<dbReference type="RefSeq" id="WP_267678097.1">
    <property type="nucleotide sequence ID" value="NZ_CP113088.1"/>
</dbReference>
<protein>
    <submittedName>
        <fullName evidence="1">Uncharacterized protein</fullName>
    </submittedName>
</protein>
<organism evidence="1 2">
    <name type="scientific">Lacinutrix neustonica</name>
    <dbReference type="NCBI Taxonomy" id="2980107"/>
    <lineage>
        <taxon>Bacteria</taxon>
        <taxon>Pseudomonadati</taxon>
        <taxon>Bacteroidota</taxon>
        <taxon>Flavobacteriia</taxon>
        <taxon>Flavobacteriales</taxon>
        <taxon>Flavobacteriaceae</taxon>
        <taxon>Lacinutrix</taxon>
    </lineage>
</organism>
<keyword evidence="2" id="KW-1185">Reference proteome</keyword>
<proteinExistence type="predicted"/>
<dbReference type="Proteomes" id="UP001164705">
    <property type="component" value="Chromosome"/>
</dbReference>
<gene>
    <name evidence="1" type="ORF">N7U66_08555</name>
</gene>
<reference evidence="1" key="1">
    <citation type="submission" date="2022-11" db="EMBL/GenBank/DDBJ databases">
        <title>Lacinutrix neustonica HL-RS19T sp. nov., isolated from the surface microlayer sample of brackish Lake Shihwa.</title>
        <authorList>
            <person name="Choi J.Y."/>
            <person name="Hwang C.Y."/>
        </authorList>
    </citation>
    <scope>NUCLEOTIDE SEQUENCE</scope>
    <source>
        <strain evidence="1">HL-RS19</strain>
    </source>
</reference>
<dbReference type="KEGG" id="lnu:N7U66_08555"/>
<evidence type="ECO:0000313" key="1">
    <source>
        <dbReference type="EMBL" id="WAC03514.1"/>
    </source>
</evidence>
<dbReference type="EMBL" id="CP113088">
    <property type="protein sequence ID" value="WAC03514.1"/>
    <property type="molecule type" value="Genomic_DNA"/>
</dbReference>
<dbReference type="AlphaFoldDB" id="A0A9E8SFK2"/>
<name>A0A9E8SFK2_9FLAO</name>
<evidence type="ECO:0000313" key="2">
    <source>
        <dbReference type="Proteomes" id="UP001164705"/>
    </source>
</evidence>
<accession>A0A9E8SFK2</accession>